<dbReference type="EMBL" id="JBHRYD010000002">
    <property type="protein sequence ID" value="MFC3704412.1"/>
    <property type="molecule type" value="Genomic_DNA"/>
</dbReference>
<accession>A0ABV7WYQ7</accession>
<name>A0ABV7WYQ7_9HYPH</name>
<evidence type="ECO:0000256" key="1">
    <source>
        <dbReference type="SAM" id="Phobius"/>
    </source>
</evidence>
<feature type="transmembrane region" description="Helical" evidence="1">
    <location>
        <begin position="16"/>
        <end position="40"/>
    </location>
</feature>
<reference evidence="3" key="1">
    <citation type="journal article" date="2019" name="Int. J. Syst. Evol. Microbiol.">
        <title>The Global Catalogue of Microorganisms (GCM) 10K type strain sequencing project: providing services to taxonomists for standard genome sequencing and annotation.</title>
        <authorList>
            <consortium name="The Broad Institute Genomics Platform"/>
            <consortium name="The Broad Institute Genome Sequencing Center for Infectious Disease"/>
            <person name="Wu L."/>
            <person name="Ma J."/>
        </authorList>
    </citation>
    <scope>NUCLEOTIDE SEQUENCE [LARGE SCALE GENOMIC DNA]</scope>
    <source>
        <strain evidence="3">KCTC 42281</strain>
    </source>
</reference>
<dbReference type="Proteomes" id="UP001595613">
    <property type="component" value="Unassembled WGS sequence"/>
</dbReference>
<keyword evidence="1" id="KW-1133">Transmembrane helix</keyword>
<organism evidence="2 3">
    <name type="scientific">Devosia honganensis</name>
    <dbReference type="NCBI Taxonomy" id="1610527"/>
    <lineage>
        <taxon>Bacteria</taxon>
        <taxon>Pseudomonadati</taxon>
        <taxon>Pseudomonadota</taxon>
        <taxon>Alphaproteobacteria</taxon>
        <taxon>Hyphomicrobiales</taxon>
        <taxon>Devosiaceae</taxon>
        <taxon>Devosia</taxon>
    </lineage>
</organism>
<evidence type="ECO:0000313" key="2">
    <source>
        <dbReference type="EMBL" id="MFC3704412.1"/>
    </source>
</evidence>
<evidence type="ECO:0000313" key="3">
    <source>
        <dbReference type="Proteomes" id="UP001595613"/>
    </source>
</evidence>
<keyword evidence="3" id="KW-1185">Reference proteome</keyword>
<dbReference type="RefSeq" id="WP_380095993.1">
    <property type="nucleotide sequence ID" value="NZ_JBHRYD010000002.1"/>
</dbReference>
<gene>
    <name evidence="2" type="ORF">ACFOOL_06555</name>
</gene>
<keyword evidence="1" id="KW-0472">Membrane</keyword>
<comment type="caution">
    <text evidence="2">The sequence shown here is derived from an EMBL/GenBank/DDBJ whole genome shotgun (WGS) entry which is preliminary data.</text>
</comment>
<protein>
    <submittedName>
        <fullName evidence="2">Uncharacterized protein</fullName>
    </submittedName>
</protein>
<keyword evidence="1" id="KW-0812">Transmembrane</keyword>
<sequence length="67" mass="7196">MSASDETAPLRRRFPLAWMVGLGIVAVLLVANAHLVYVAFTSQPDCISHLKVPDGSDTHFRAAKSGC</sequence>
<proteinExistence type="predicted"/>